<dbReference type="PROSITE" id="PS00070">
    <property type="entry name" value="ALDEHYDE_DEHYDR_CYS"/>
    <property type="match status" value="1"/>
</dbReference>
<dbReference type="EC" id="1.2.1.79" evidence="6"/>
<comment type="caution">
    <text evidence="6">The sequence shown here is derived from an EMBL/GenBank/DDBJ whole genome shotgun (WGS) entry which is preliminary data.</text>
</comment>
<proteinExistence type="inferred from homology"/>
<dbReference type="PATRIC" id="fig|1800.3.peg.1336"/>
<dbReference type="InterPro" id="IPR036661">
    <property type="entry name" value="Luciferase-like_sf"/>
</dbReference>
<dbReference type="SUPFAM" id="SSF51679">
    <property type="entry name" value="Bacterial luciferase-like"/>
    <property type="match status" value="1"/>
</dbReference>
<dbReference type="EMBL" id="JYNX01000025">
    <property type="protein sequence ID" value="KMO83071.1"/>
    <property type="molecule type" value="Genomic_DNA"/>
</dbReference>
<dbReference type="GO" id="GO:0036243">
    <property type="term" value="F:succinate-semialdehyde dehydrogenase (NADP+) activity"/>
    <property type="evidence" value="ECO:0007669"/>
    <property type="project" value="UniProtKB-EC"/>
</dbReference>
<dbReference type="GO" id="GO:0016705">
    <property type="term" value="F:oxidoreductase activity, acting on paired donors, with incorporation or reduction of molecular oxygen"/>
    <property type="evidence" value="ECO:0007669"/>
    <property type="project" value="InterPro"/>
</dbReference>
<dbReference type="SUPFAM" id="SSF53720">
    <property type="entry name" value="ALDH-like"/>
    <property type="match status" value="1"/>
</dbReference>
<evidence type="ECO:0000259" key="5">
    <source>
        <dbReference type="Pfam" id="PF00296"/>
    </source>
</evidence>
<evidence type="ECO:0000256" key="3">
    <source>
        <dbReference type="ARBA" id="ARBA00023002"/>
    </source>
</evidence>
<dbReference type="GO" id="GO:0004030">
    <property type="term" value="F:aldehyde dehydrogenase [NAD(P)+] activity"/>
    <property type="evidence" value="ECO:0007669"/>
    <property type="project" value="InterPro"/>
</dbReference>
<evidence type="ECO:0000259" key="4">
    <source>
        <dbReference type="Pfam" id="PF00171"/>
    </source>
</evidence>
<gene>
    <name evidence="6" type="primary">gabD1_1</name>
    <name evidence="6" type="ORF">MCHUDSM44219_01328</name>
</gene>
<dbReference type="InterPro" id="IPR047110">
    <property type="entry name" value="GABD/Sad-like"/>
</dbReference>
<dbReference type="Pfam" id="PF00171">
    <property type="entry name" value="Aldedh"/>
    <property type="match status" value="1"/>
</dbReference>
<dbReference type="OrthoDB" id="180193at2"/>
<dbReference type="Pfam" id="PF00296">
    <property type="entry name" value="Bac_luciferase"/>
    <property type="match status" value="1"/>
</dbReference>
<sequence length="668" mass="73183">MAIHSVNIEHRSPIATVNPANGELVREFNPMSDEQVDHAVNDAHQAFLFWRERPVSERSAALARAADLMLERVDELSRLVTLEMGKLRHEARGEVNLSAEIFRYYAENAAKLLAPEPLEVDAGSAEMRFQPLGVLLRVMPWNFPIYQAARFAAPNIAAGNTIVLKHASQCPQCSIAIEKLLTDAGLPRGVYVNLLVPGRAVERIISNPLVRGVSLTGSDVAGQSVAERAGHEVKKTVLELGGSDPFIVLDDEDFERTLDFAVTARVTNCGQSCVAAKRFIVLGDLYDRFLQALQERMVALRPGDATDEATTLAPLSSEQAAQRLIDQIQQAVAGGATLVLGGSRIERPGAYVEPTILTDITPDNPAFRAEFFGPAAQVYRVETDSEAIELANATPFALGASVWSKDEQRAQNLAARLEAGMVWINYPTSSQPQLPFGGVNRSGYGRELGPLGIKEFVKEVRDRRLVECVGVIRRLLHGEEVTHEGLVHVNRARLWTLPEAVPDLVGPAVTPDTATRHAAWADGLITVNQPGDKPRRVLDAYREAGGRGPARLQIHLSWAPTDEEALAVAHDQWRNNVFAPPVCWDTESVEAFDVIGEAVSRERVAESVRVSSDLRQHAAWLHQDIEQGWDELYLHFVGRHQAPFIDAFGEHVLSQLSPTAPQPATASA</sequence>
<dbReference type="RefSeq" id="WP_082162085.1">
    <property type="nucleotide sequence ID" value="NZ_JYNX01000025.1"/>
</dbReference>
<accession>A0A0J6ZE93</accession>
<keyword evidence="7" id="KW-1185">Reference proteome</keyword>
<evidence type="ECO:0000256" key="1">
    <source>
        <dbReference type="ARBA" id="ARBA00009986"/>
    </source>
</evidence>
<dbReference type="AlphaFoldDB" id="A0A0J6ZE93"/>
<reference evidence="6 7" key="1">
    <citation type="journal article" date="2015" name="Genome Biol. Evol.">
        <title>Characterization of Three Mycobacterium spp. with Potential Use in Bioremediation by Genome Sequencing and Comparative Genomics.</title>
        <authorList>
            <person name="Das S."/>
            <person name="Pettersson B.M."/>
            <person name="Behra P.R."/>
            <person name="Ramesh M."/>
            <person name="Dasgupta S."/>
            <person name="Bhattacharya A."/>
            <person name="Kirsebom L.A."/>
        </authorList>
    </citation>
    <scope>NUCLEOTIDE SEQUENCE [LARGE SCALE GENOMIC DNA]</scope>
    <source>
        <strain evidence="6 7">DSM 44219</strain>
    </source>
</reference>
<feature type="domain" description="Luciferase-like" evidence="5">
    <location>
        <begin position="459"/>
        <end position="586"/>
    </location>
</feature>
<evidence type="ECO:0000313" key="6">
    <source>
        <dbReference type="EMBL" id="KMO83071.1"/>
    </source>
</evidence>
<dbReference type="InterPro" id="IPR016163">
    <property type="entry name" value="Ald_DH_C"/>
</dbReference>
<dbReference type="FunFam" id="3.40.605.10:FF:000012">
    <property type="entry name" value="NAD-dependent succinate-semialdehyde dehydrogenase"/>
    <property type="match status" value="1"/>
</dbReference>
<dbReference type="InterPro" id="IPR044148">
    <property type="entry name" value="ALDH_GabD1-like"/>
</dbReference>
<dbReference type="InterPro" id="IPR016160">
    <property type="entry name" value="Ald_DH_CS_CYS"/>
</dbReference>
<evidence type="ECO:0000313" key="7">
    <source>
        <dbReference type="Proteomes" id="UP000036176"/>
    </source>
</evidence>
<dbReference type="InterPro" id="IPR016162">
    <property type="entry name" value="Ald_DH_N"/>
</dbReference>
<protein>
    <submittedName>
        <fullName evidence="6">Succinate-semialdehyde dehydrogenase [NADP(+)] 1</fullName>
        <ecNumber evidence="6">1.2.1.79</ecNumber>
    </submittedName>
</protein>
<evidence type="ECO:0000256" key="2">
    <source>
        <dbReference type="ARBA" id="ARBA00022857"/>
    </source>
</evidence>
<dbReference type="Proteomes" id="UP000036176">
    <property type="component" value="Unassembled WGS sequence"/>
</dbReference>
<dbReference type="InterPro" id="IPR016161">
    <property type="entry name" value="Ald_DH/histidinol_DH"/>
</dbReference>
<dbReference type="Gene3D" id="3.20.20.30">
    <property type="entry name" value="Luciferase-like domain"/>
    <property type="match status" value="1"/>
</dbReference>
<dbReference type="Gene3D" id="3.40.605.10">
    <property type="entry name" value="Aldehyde Dehydrogenase, Chain A, domain 1"/>
    <property type="match status" value="1"/>
</dbReference>
<keyword evidence="3 6" id="KW-0560">Oxidoreductase</keyword>
<dbReference type="PANTHER" id="PTHR43217:SF2">
    <property type="entry name" value="SUCCINATE-SEMIALDEHYDE DEHYDROGENASE [NADP(+)]"/>
    <property type="match status" value="1"/>
</dbReference>
<dbReference type="PANTHER" id="PTHR43217">
    <property type="entry name" value="SUCCINATE SEMIALDEHYDE DEHYDROGENASE [NAD(P)+] SAD"/>
    <property type="match status" value="1"/>
</dbReference>
<dbReference type="FunFam" id="3.40.309.10:FF:000009">
    <property type="entry name" value="Aldehyde dehydrogenase A"/>
    <property type="match status" value="1"/>
</dbReference>
<feature type="domain" description="Aldehyde dehydrogenase" evidence="4">
    <location>
        <begin position="12"/>
        <end position="457"/>
    </location>
</feature>
<dbReference type="CDD" id="cd07100">
    <property type="entry name" value="ALDH_SSADH1_GabD1"/>
    <property type="match status" value="1"/>
</dbReference>
<dbReference type="GO" id="GO:0004777">
    <property type="term" value="F:succinate-semialdehyde dehydrogenase (NAD+) activity"/>
    <property type="evidence" value="ECO:0007669"/>
    <property type="project" value="TreeGrafter"/>
</dbReference>
<name>A0A0J6ZE93_MYCCU</name>
<organism evidence="6 7">
    <name type="scientific">Mycolicibacterium chubuense</name>
    <name type="common">Mycobacterium chubuense</name>
    <dbReference type="NCBI Taxonomy" id="1800"/>
    <lineage>
        <taxon>Bacteria</taxon>
        <taxon>Bacillati</taxon>
        <taxon>Actinomycetota</taxon>
        <taxon>Actinomycetes</taxon>
        <taxon>Mycobacteriales</taxon>
        <taxon>Mycobacteriaceae</taxon>
        <taxon>Mycolicibacterium</taxon>
    </lineage>
</organism>
<keyword evidence="2" id="KW-0521">NADP</keyword>
<dbReference type="InterPro" id="IPR011251">
    <property type="entry name" value="Luciferase-like_dom"/>
</dbReference>
<dbReference type="InterPro" id="IPR015590">
    <property type="entry name" value="Aldehyde_DH_dom"/>
</dbReference>
<dbReference type="Gene3D" id="3.40.309.10">
    <property type="entry name" value="Aldehyde Dehydrogenase, Chain A, domain 2"/>
    <property type="match status" value="1"/>
</dbReference>
<comment type="similarity">
    <text evidence="1">Belongs to the aldehyde dehydrogenase family.</text>
</comment>